<protein>
    <submittedName>
        <fullName evidence="2">Membrane protein</fullName>
    </submittedName>
</protein>
<sequence>MSRSGRTAVVAVAAAVVLFWLFGFWPALAVLIGVPVLAYLLLDSSQRRRVRGMSRKRIGR</sequence>
<dbReference type="PATRIC" id="fig|68223.7.peg.4408"/>
<gene>
    <name evidence="2" type="ORF">VR44_07935</name>
</gene>
<dbReference type="Proteomes" id="UP000033551">
    <property type="component" value="Unassembled WGS sequence"/>
</dbReference>
<dbReference type="EMBL" id="JZWV01000158">
    <property type="protein sequence ID" value="KJY36487.1"/>
    <property type="molecule type" value="Genomic_DNA"/>
</dbReference>
<dbReference type="OrthoDB" id="3543503at2"/>
<reference evidence="2 3" key="1">
    <citation type="submission" date="2015-02" db="EMBL/GenBank/DDBJ databases">
        <authorList>
            <person name="Ju K.-S."/>
            <person name="Doroghazi J.R."/>
            <person name="Metcalf W."/>
        </authorList>
    </citation>
    <scope>NUCLEOTIDE SEQUENCE [LARGE SCALE GENOMIC DNA]</scope>
    <source>
        <strain evidence="2 3">NRRL ISP-5550</strain>
    </source>
</reference>
<keyword evidence="1" id="KW-1133">Transmembrane helix</keyword>
<dbReference type="RefSeq" id="WP_045946678.1">
    <property type="nucleotide sequence ID" value="NZ_JZWV01000158.1"/>
</dbReference>
<evidence type="ECO:0000313" key="3">
    <source>
        <dbReference type="Proteomes" id="UP000033551"/>
    </source>
</evidence>
<accession>A0A0F4JQ51</accession>
<keyword evidence="1" id="KW-0472">Membrane</keyword>
<evidence type="ECO:0000256" key="1">
    <source>
        <dbReference type="SAM" id="Phobius"/>
    </source>
</evidence>
<organism evidence="2 3">
    <name type="scientific">Streptomyces katrae</name>
    <dbReference type="NCBI Taxonomy" id="68223"/>
    <lineage>
        <taxon>Bacteria</taxon>
        <taxon>Bacillati</taxon>
        <taxon>Actinomycetota</taxon>
        <taxon>Actinomycetes</taxon>
        <taxon>Kitasatosporales</taxon>
        <taxon>Streptomycetaceae</taxon>
        <taxon>Streptomyces</taxon>
    </lineage>
</organism>
<keyword evidence="1" id="KW-0812">Transmembrane</keyword>
<dbReference type="STRING" id="68223.GCA_002028425_01038"/>
<dbReference type="AlphaFoldDB" id="A0A0F4JQ51"/>
<keyword evidence="3" id="KW-1185">Reference proteome</keyword>
<evidence type="ECO:0000313" key="2">
    <source>
        <dbReference type="EMBL" id="KJY36487.1"/>
    </source>
</evidence>
<proteinExistence type="predicted"/>
<comment type="caution">
    <text evidence="2">The sequence shown here is derived from an EMBL/GenBank/DDBJ whole genome shotgun (WGS) entry which is preliminary data.</text>
</comment>
<name>A0A0F4JQ51_9ACTN</name>
<feature type="transmembrane region" description="Helical" evidence="1">
    <location>
        <begin position="12"/>
        <end position="42"/>
    </location>
</feature>